<comment type="similarity">
    <text evidence="1">Belongs to the bHLH protein family.</text>
</comment>
<dbReference type="CDD" id="cd11453">
    <property type="entry name" value="bHLH_AtBIM_like"/>
    <property type="match status" value="1"/>
</dbReference>
<evidence type="ECO:0000256" key="4">
    <source>
        <dbReference type="SAM" id="MobiDB-lite"/>
    </source>
</evidence>
<dbReference type="PANTHER" id="PTHR46412:SF6">
    <property type="entry name" value="TRANSCRIPTION FACTOR BIM2"/>
    <property type="match status" value="1"/>
</dbReference>
<accession>A0A8D7AIV6</accession>
<feature type="transmembrane region" description="Helical" evidence="5">
    <location>
        <begin position="138"/>
        <end position="158"/>
    </location>
</feature>
<feature type="region of interest" description="Disordered" evidence="4">
    <location>
        <begin position="56"/>
        <end position="94"/>
    </location>
</feature>
<keyword evidence="5" id="KW-0472">Membrane</keyword>
<feature type="region of interest" description="Disordered" evidence="4">
    <location>
        <begin position="244"/>
        <end position="268"/>
    </location>
</feature>
<dbReference type="EMBL" id="HG996468">
    <property type="protein sequence ID" value="CAG1849338.1"/>
    <property type="molecule type" value="Genomic_DNA"/>
</dbReference>
<dbReference type="GO" id="GO:0006351">
    <property type="term" value="P:DNA-templated transcription"/>
    <property type="evidence" value="ECO:0007669"/>
    <property type="project" value="InterPro"/>
</dbReference>
<keyword evidence="5" id="KW-1133">Transmembrane helix</keyword>
<evidence type="ECO:0000256" key="2">
    <source>
        <dbReference type="ARBA" id="ARBA00023015"/>
    </source>
</evidence>
<evidence type="ECO:0000259" key="6">
    <source>
        <dbReference type="PROSITE" id="PS50888"/>
    </source>
</evidence>
<dbReference type="Pfam" id="PF00010">
    <property type="entry name" value="HLH"/>
    <property type="match status" value="1"/>
</dbReference>
<keyword evidence="3" id="KW-0804">Transcription</keyword>
<dbReference type="SUPFAM" id="SSF47459">
    <property type="entry name" value="HLH, helix-loop-helix DNA-binding domain"/>
    <property type="match status" value="1"/>
</dbReference>
<evidence type="ECO:0000256" key="1">
    <source>
        <dbReference type="ARBA" id="ARBA00005510"/>
    </source>
</evidence>
<dbReference type="InterPro" id="IPR036638">
    <property type="entry name" value="HLH_DNA-bd_sf"/>
</dbReference>
<dbReference type="InterPro" id="IPR011598">
    <property type="entry name" value="bHLH_dom"/>
</dbReference>
<dbReference type="AlphaFoldDB" id="A0A8D7AIV6"/>
<feature type="region of interest" description="Disordered" evidence="4">
    <location>
        <begin position="493"/>
        <end position="533"/>
    </location>
</feature>
<feature type="compositionally biased region" description="Basic and acidic residues" evidence="4">
    <location>
        <begin position="56"/>
        <end position="71"/>
    </location>
</feature>
<reference evidence="7" key="1">
    <citation type="submission" date="2021-03" db="EMBL/GenBank/DDBJ databases">
        <authorList>
            <consortium name="Genoscope - CEA"/>
            <person name="William W."/>
        </authorList>
    </citation>
    <scope>NUCLEOTIDE SEQUENCE</scope>
    <source>
        <strain evidence="7">Doubled-haploid Pahang</strain>
    </source>
</reference>
<keyword evidence="2" id="KW-0805">Transcription regulation</keyword>
<dbReference type="GO" id="GO:0046983">
    <property type="term" value="F:protein dimerization activity"/>
    <property type="evidence" value="ECO:0007669"/>
    <property type="project" value="InterPro"/>
</dbReference>
<dbReference type="PANTHER" id="PTHR46412">
    <property type="entry name" value="BES1-INTERACTING MYC-LIKE PROTEIN"/>
    <property type="match status" value="1"/>
</dbReference>
<gene>
    <name evidence="7" type="ORF">GSMUA_209240.1</name>
</gene>
<dbReference type="Gene3D" id="4.10.280.10">
    <property type="entry name" value="Helix-loop-helix DNA-binding domain"/>
    <property type="match status" value="1"/>
</dbReference>
<proteinExistence type="inferred from homology"/>
<feature type="domain" description="BHLH" evidence="6">
    <location>
        <begin position="254"/>
        <end position="317"/>
    </location>
</feature>
<dbReference type="PROSITE" id="PS50888">
    <property type="entry name" value="BHLH"/>
    <property type="match status" value="1"/>
</dbReference>
<organism evidence="7">
    <name type="scientific">Musa acuminata subsp. malaccensis</name>
    <name type="common">Wild banana</name>
    <name type="synonym">Musa malaccensis</name>
    <dbReference type="NCBI Taxonomy" id="214687"/>
    <lineage>
        <taxon>Eukaryota</taxon>
        <taxon>Viridiplantae</taxon>
        <taxon>Streptophyta</taxon>
        <taxon>Embryophyta</taxon>
        <taxon>Tracheophyta</taxon>
        <taxon>Spermatophyta</taxon>
        <taxon>Magnoliopsida</taxon>
        <taxon>Liliopsida</taxon>
        <taxon>Zingiberales</taxon>
        <taxon>Musaceae</taxon>
        <taxon>Musa</taxon>
    </lineage>
</organism>
<feature type="compositionally biased region" description="Polar residues" evidence="4">
    <location>
        <begin position="506"/>
        <end position="523"/>
    </location>
</feature>
<sequence>MIIRVVFTGKEVTQDFLSLCTKDYSSFQHQDPRPPPAPGGFYLQTHDFLMPLVEKKERQQQEKEDSSRRNGEATAADNTTTERPPEHVLPGGIGTYSIRHVRGADAKRSRCGLALPGAAGEGSKSEPGYYDSPRTYDAALLLLLLYAFYCMFTGQWPYRSFGPRGSSVATSAATRLASTSSFCHGRLFMRFSGCYGWFIWWSRWHAGPETKLLVEAAEQCDDELFGKREGSSSRKEWAIKVDGMGSCSDQRPNTPRSKHSATEQRRRTKINDRQVCGALLLAVFSKFQILRELIPHSDQKKDKASFLLEVIEYIRFLQKKVQKYESACPEWNQNNSKLMPWINITKLPQNKSSQGLGDGSASPAYMFSEKFDETGISFAQNPAEPDESCTVSFKTIKSAKDFANVDSTASRSPSQWLRLPVRADCGASDSMLNEQGKVTIDEDTTNASTKYSQGLLNTLNQALQISGVNISQASISVEINLGKRAINRRLTAAATTSSAEVHEDPVSTNQAIEHSMKGSSSERPSQRPKRQNG</sequence>
<evidence type="ECO:0000256" key="5">
    <source>
        <dbReference type="SAM" id="Phobius"/>
    </source>
</evidence>
<evidence type="ECO:0000256" key="3">
    <source>
        <dbReference type="ARBA" id="ARBA00023163"/>
    </source>
</evidence>
<dbReference type="InterPro" id="IPR044295">
    <property type="entry name" value="BIM1/2/3"/>
</dbReference>
<name>A0A8D7AIV6_MUSAM</name>
<evidence type="ECO:0000313" key="7">
    <source>
        <dbReference type="EMBL" id="CAG1849338.1"/>
    </source>
</evidence>
<protein>
    <submittedName>
        <fullName evidence="7">(wild Malaysian banana) hypothetical protein</fullName>
    </submittedName>
</protein>
<keyword evidence="5" id="KW-0812">Transmembrane</keyword>
<dbReference type="GO" id="GO:0003700">
    <property type="term" value="F:DNA-binding transcription factor activity"/>
    <property type="evidence" value="ECO:0007669"/>
    <property type="project" value="InterPro"/>
</dbReference>
<dbReference type="SMART" id="SM00353">
    <property type="entry name" value="HLH"/>
    <property type="match status" value="1"/>
</dbReference>